<keyword evidence="1" id="KW-1003">Cell membrane</keyword>
<dbReference type="GO" id="GO:0046872">
    <property type="term" value="F:metal ion binding"/>
    <property type="evidence" value="ECO:0007669"/>
    <property type="project" value="UniProtKB-KW"/>
</dbReference>
<keyword evidence="2" id="KW-0997">Cell inner membrane</keyword>
<keyword evidence="6" id="KW-0464">Manganese</keyword>
<keyword evidence="4 8" id="KW-0378">Hydrolase</keyword>
<feature type="domain" description="Calcineurin-like phosphoesterase" evidence="7">
    <location>
        <begin position="4"/>
        <end position="208"/>
    </location>
</feature>
<dbReference type="InterPro" id="IPR004843">
    <property type="entry name" value="Calcineurin-like_PHP"/>
</dbReference>
<keyword evidence="5" id="KW-0472">Membrane</keyword>
<dbReference type="GO" id="GO:0008758">
    <property type="term" value="F:UDP-2,3-diacylglucosamine hydrolase activity"/>
    <property type="evidence" value="ECO:0007669"/>
    <property type="project" value="TreeGrafter"/>
</dbReference>
<dbReference type="GO" id="GO:0016020">
    <property type="term" value="C:membrane"/>
    <property type="evidence" value="ECO:0007669"/>
    <property type="project" value="GOC"/>
</dbReference>
<dbReference type="GO" id="GO:0009245">
    <property type="term" value="P:lipid A biosynthetic process"/>
    <property type="evidence" value="ECO:0007669"/>
    <property type="project" value="TreeGrafter"/>
</dbReference>
<dbReference type="PANTHER" id="PTHR34990">
    <property type="entry name" value="UDP-2,3-DIACYLGLUCOSAMINE HYDROLASE-RELATED"/>
    <property type="match status" value="1"/>
</dbReference>
<keyword evidence="9" id="KW-1185">Reference proteome</keyword>
<gene>
    <name evidence="8" type="ORF">C4F49_09300</name>
</gene>
<reference evidence="8" key="1">
    <citation type="submission" date="2018-02" db="EMBL/GenBank/DDBJ databases">
        <authorList>
            <person name="Vasarhelyi B.M."/>
            <person name="Deshmukh S."/>
            <person name="Balint B."/>
            <person name="Kukolya J."/>
        </authorList>
    </citation>
    <scope>NUCLEOTIDE SEQUENCE</scope>
    <source>
        <strain evidence="8">KB22</strain>
    </source>
</reference>
<organism evidence="8 9">
    <name type="scientific">Sphingobacterium hungaricum</name>
    <dbReference type="NCBI Taxonomy" id="2082723"/>
    <lineage>
        <taxon>Bacteria</taxon>
        <taxon>Pseudomonadati</taxon>
        <taxon>Bacteroidota</taxon>
        <taxon>Sphingobacteriia</taxon>
        <taxon>Sphingobacteriales</taxon>
        <taxon>Sphingobacteriaceae</taxon>
        <taxon>Sphingobacterium</taxon>
    </lineage>
</organism>
<dbReference type="SUPFAM" id="SSF56300">
    <property type="entry name" value="Metallo-dependent phosphatases"/>
    <property type="match status" value="1"/>
</dbReference>
<dbReference type="CDD" id="cd07398">
    <property type="entry name" value="MPP_YbbF-LpxH"/>
    <property type="match status" value="1"/>
</dbReference>
<evidence type="ECO:0000313" key="9">
    <source>
        <dbReference type="Proteomes" id="UP000616201"/>
    </source>
</evidence>
<dbReference type="Gene3D" id="3.60.21.10">
    <property type="match status" value="1"/>
</dbReference>
<name>A0A928UVT5_9SPHI</name>
<evidence type="ECO:0000256" key="2">
    <source>
        <dbReference type="ARBA" id="ARBA00022519"/>
    </source>
</evidence>
<protein>
    <submittedName>
        <fullName evidence="8">UDP-2,3-diacylglucosamine hydrolase</fullName>
    </submittedName>
</protein>
<evidence type="ECO:0000256" key="1">
    <source>
        <dbReference type="ARBA" id="ARBA00022475"/>
    </source>
</evidence>
<dbReference type="InterPro" id="IPR043461">
    <property type="entry name" value="LpxH-like"/>
</dbReference>
<keyword evidence="3" id="KW-0479">Metal-binding</keyword>
<comment type="caution">
    <text evidence="8">The sequence shown here is derived from an EMBL/GenBank/DDBJ whole genome shotgun (WGS) entry which is preliminary data.</text>
</comment>
<dbReference type="RefSeq" id="WP_196934020.1">
    <property type="nucleotide sequence ID" value="NZ_MU158697.1"/>
</dbReference>
<evidence type="ECO:0000313" key="8">
    <source>
        <dbReference type="EMBL" id="MBE8713873.1"/>
    </source>
</evidence>
<evidence type="ECO:0000256" key="3">
    <source>
        <dbReference type="ARBA" id="ARBA00022723"/>
    </source>
</evidence>
<dbReference type="Proteomes" id="UP000616201">
    <property type="component" value="Unassembled WGS sequence"/>
</dbReference>
<evidence type="ECO:0000256" key="5">
    <source>
        <dbReference type="ARBA" id="ARBA00023136"/>
    </source>
</evidence>
<dbReference type="PANTHER" id="PTHR34990:SF1">
    <property type="entry name" value="UDP-2,3-DIACYLGLUCOSAMINE HYDROLASE"/>
    <property type="match status" value="1"/>
</dbReference>
<dbReference type="InterPro" id="IPR029052">
    <property type="entry name" value="Metallo-depent_PP-like"/>
</dbReference>
<sequence length="252" mass="29515">MRDKIYFASDFHLGVGQKSSSFEREKRIVAWLDFIKDDAKELYLIGDIFDFWFEYKTVVPKGFIRFLGKLAELADAGVAITLFKGNHDMWIFSYFKEQLNATIIDDELIFERNGKKFYLHHGDGLGPGDAKYKLLKKIFRSAVCQWLFSVFHPSIGMGIAQRWSKHSRAANSDEEQFLGDDKEWLILYANELLGKERFDYFIFGHRHLPYDRALDNSRIVNLGEWINFQTYAIWDGQSLVLKNWNDGHPSNF</sequence>
<evidence type="ECO:0000256" key="4">
    <source>
        <dbReference type="ARBA" id="ARBA00022801"/>
    </source>
</evidence>
<dbReference type="AlphaFoldDB" id="A0A928UVT5"/>
<evidence type="ECO:0000259" key="7">
    <source>
        <dbReference type="Pfam" id="PF00149"/>
    </source>
</evidence>
<accession>A0A928UVT5</accession>
<dbReference type="Pfam" id="PF00149">
    <property type="entry name" value="Metallophos"/>
    <property type="match status" value="1"/>
</dbReference>
<dbReference type="EMBL" id="PRDK01000005">
    <property type="protein sequence ID" value="MBE8713873.1"/>
    <property type="molecule type" value="Genomic_DNA"/>
</dbReference>
<evidence type="ECO:0000256" key="6">
    <source>
        <dbReference type="ARBA" id="ARBA00023211"/>
    </source>
</evidence>
<proteinExistence type="predicted"/>